<dbReference type="InterPro" id="IPR000669">
    <property type="entry name" value="Mannitol_DH"/>
</dbReference>
<dbReference type="SUPFAM" id="SSF51735">
    <property type="entry name" value="NAD(P)-binding Rossmann-fold domains"/>
    <property type="match status" value="1"/>
</dbReference>
<dbReference type="InterPro" id="IPR013131">
    <property type="entry name" value="Mannitol_DH_N"/>
</dbReference>
<evidence type="ECO:0000256" key="2">
    <source>
        <dbReference type="ARBA" id="ARBA00048615"/>
    </source>
</evidence>
<gene>
    <name evidence="5" type="ORF">FB458_3613</name>
</gene>
<reference evidence="5 6" key="1">
    <citation type="submission" date="2019-06" db="EMBL/GenBank/DDBJ databases">
        <title>Sequencing the genomes of 1000 actinobacteria strains.</title>
        <authorList>
            <person name="Klenk H.-P."/>
        </authorList>
    </citation>
    <scope>NUCLEOTIDE SEQUENCE [LARGE SCALE GENOMIC DNA]</scope>
    <source>
        <strain evidence="5 6">DSM 18607</strain>
    </source>
</reference>
<accession>A0A542E5D8</accession>
<dbReference type="Pfam" id="PF08125">
    <property type="entry name" value="Mannitol_dh_C"/>
    <property type="match status" value="1"/>
</dbReference>
<comment type="catalytic activity">
    <reaction evidence="2">
        <text>D-mannitol 1-phosphate + NAD(+) = beta-D-fructose 6-phosphate + NADH + H(+)</text>
        <dbReference type="Rhea" id="RHEA:19661"/>
        <dbReference type="ChEBI" id="CHEBI:15378"/>
        <dbReference type="ChEBI" id="CHEBI:57540"/>
        <dbReference type="ChEBI" id="CHEBI:57634"/>
        <dbReference type="ChEBI" id="CHEBI:57945"/>
        <dbReference type="ChEBI" id="CHEBI:61381"/>
        <dbReference type="EC" id="1.1.1.17"/>
    </reaction>
</comment>
<dbReference type="Pfam" id="PF01232">
    <property type="entry name" value="Mannitol_dh"/>
    <property type="match status" value="1"/>
</dbReference>
<dbReference type="InterPro" id="IPR013118">
    <property type="entry name" value="Mannitol_DH_C"/>
</dbReference>
<dbReference type="InterPro" id="IPR036291">
    <property type="entry name" value="NAD(P)-bd_dom_sf"/>
</dbReference>
<protein>
    <submittedName>
        <fullName evidence="5">Fructuronate reductase</fullName>
    </submittedName>
</protein>
<dbReference type="SUPFAM" id="SSF48179">
    <property type="entry name" value="6-phosphogluconate dehydrogenase C-terminal domain-like"/>
    <property type="match status" value="1"/>
</dbReference>
<evidence type="ECO:0000256" key="1">
    <source>
        <dbReference type="ARBA" id="ARBA00023002"/>
    </source>
</evidence>
<dbReference type="Gene3D" id="3.40.50.720">
    <property type="entry name" value="NAD(P)-binding Rossmann-like Domain"/>
    <property type="match status" value="1"/>
</dbReference>
<dbReference type="InterPro" id="IPR008927">
    <property type="entry name" value="6-PGluconate_DH-like_C_sf"/>
</dbReference>
<dbReference type="PANTHER" id="PTHR43362:SF1">
    <property type="entry name" value="MANNITOL DEHYDROGENASE 2-RELATED"/>
    <property type="match status" value="1"/>
</dbReference>
<dbReference type="Gene3D" id="1.10.1040.10">
    <property type="entry name" value="N-(1-d-carboxylethyl)-l-norvaline Dehydrogenase, domain 2"/>
    <property type="match status" value="1"/>
</dbReference>
<dbReference type="Proteomes" id="UP000317893">
    <property type="component" value="Unassembled WGS sequence"/>
</dbReference>
<feature type="domain" description="Mannitol dehydrogenase C-terminal" evidence="4">
    <location>
        <begin position="274"/>
        <end position="453"/>
    </location>
</feature>
<keyword evidence="1" id="KW-0560">Oxidoreductase</keyword>
<proteinExistence type="predicted"/>
<evidence type="ECO:0000313" key="5">
    <source>
        <dbReference type="EMBL" id="TQJ10489.1"/>
    </source>
</evidence>
<evidence type="ECO:0000313" key="6">
    <source>
        <dbReference type="Proteomes" id="UP000317893"/>
    </source>
</evidence>
<sequence length="457" mass="47337">MNGAPLGRAARGLPASPVRIVHLGLGGFSRAHQVWATAHASDADDWGVAGFTGRSTALAQRLTAQDGLYTLVTRAADGDRLEVVPSLVEARAGGDVDRLVGLVADPEVQVVTLTVTEAGYHRGDGGADLAHPAVAADVEALRAGRVADLATAPGRLAAGLGARARAGVAPLAVVPCDNLPDNAAVVRDAVTALARAAGDTDLLGWLGGVGWVTTMVDRITPATTDEDVADVRRLGGYDDAAPVVTEPFTEWVLAGSFPGKRPAWESTGARFVDDVAPYERRKLWLLNGGHSLLAYVGGARGHATVADAVADPGCRALLEQWWDEAAPGLTGLPEGDVPAYRTALLDRFTNPRIRHLLAQIVADGSQKLPVRILPTLRAARAEGRVPVAAVTVLGAWVAHLRGHGTPVRDAAADRLRDLAGGPLDRAVPAVLGALDPALADDPEVVAAVRAATTDLLP</sequence>
<dbReference type="AlphaFoldDB" id="A0A542E5D8"/>
<comment type="caution">
    <text evidence="5">The sequence shown here is derived from an EMBL/GenBank/DDBJ whole genome shotgun (WGS) entry which is preliminary data.</text>
</comment>
<dbReference type="OrthoDB" id="271711at2"/>
<organism evidence="5 6">
    <name type="scientific">Lapillicoccus jejuensis</name>
    <dbReference type="NCBI Taxonomy" id="402171"/>
    <lineage>
        <taxon>Bacteria</taxon>
        <taxon>Bacillati</taxon>
        <taxon>Actinomycetota</taxon>
        <taxon>Actinomycetes</taxon>
        <taxon>Micrococcales</taxon>
        <taxon>Intrasporangiaceae</taxon>
        <taxon>Lapillicoccus</taxon>
    </lineage>
</organism>
<dbReference type="InterPro" id="IPR013328">
    <property type="entry name" value="6PGD_dom2"/>
</dbReference>
<dbReference type="PANTHER" id="PTHR43362">
    <property type="entry name" value="MANNITOL DEHYDROGENASE DSF1-RELATED"/>
    <property type="match status" value="1"/>
</dbReference>
<keyword evidence="6" id="KW-1185">Reference proteome</keyword>
<dbReference type="GO" id="GO:0008926">
    <property type="term" value="F:mannitol-1-phosphate 5-dehydrogenase activity"/>
    <property type="evidence" value="ECO:0007669"/>
    <property type="project" value="UniProtKB-EC"/>
</dbReference>
<dbReference type="RefSeq" id="WP_141849707.1">
    <property type="nucleotide sequence ID" value="NZ_BAAAPR010000012.1"/>
</dbReference>
<dbReference type="PRINTS" id="PR00084">
    <property type="entry name" value="MTLDHDRGNASE"/>
</dbReference>
<evidence type="ECO:0000259" key="4">
    <source>
        <dbReference type="Pfam" id="PF08125"/>
    </source>
</evidence>
<evidence type="ECO:0000259" key="3">
    <source>
        <dbReference type="Pfam" id="PF01232"/>
    </source>
</evidence>
<dbReference type="InterPro" id="IPR050988">
    <property type="entry name" value="Mannitol_DH/Oxidoreductase"/>
</dbReference>
<feature type="domain" description="Mannitol dehydrogenase N-terminal" evidence="3">
    <location>
        <begin position="19"/>
        <end position="265"/>
    </location>
</feature>
<name>A0A542E5D8_9MICO</name>
<dbReference type="EMBL" id="VFMN01000001">
    <property type="protein sequence ID" value="TQJ10489.1"/>
    <property type="molecule type" value="Genomic_DNA"/>
</dbReference>